<evidence type="ECO:0000256" key="1">
    <source>
        <dbReference type="SAM" id="MobiDB-lite"/>
    </source>
</evidence>
<reference evidence="2 3" key="1">
    <citation type="submission" date="2016-10" db="EMBL/GenBank/DDBJ databases">
        <title>Genome sequence of the basidiomycete white-rot fungus Trametes pubescens.</title>
        <authorList>
            <person name="Makela M.R."/>
            <person name="Granchi Z."/>
            <person name="Peng M."/>
            <person name="De Vries R.P."/>
            <person name="Grigoriev I."/>
            <person name="Riley R."/>
            <person name="Hilden K."/>
        </authorList>
    </citation>
    <scope>NUCLEOTIDE SEQUENCE [LARGE SCALE GENOMIC DNA]</scope>
    <source>
        <strain evidence="2 3">FBCC735</strain>
    </source>
</reference>
<comment type="caution">
    <text evidence="2">The sequence shown here is derived from an EMBL/GenBank/DDBJ whole genome shotgun (WGS) entry which is preliminary data.</text>
</comment>
<proteinExistence type="predicted"/>
<gene>
    <name evidence="2" type="ORF">TRAPUB_2363</name>
</gene>
<dbReference type="EMBL" id="MNAD01001260">
    <property type="protein sequence ID" value="OJT06785.1"/>
    <property type="molecule type" value="Genomic_DNA"/>
</dbReference>
<accession>A0A1M2VGR6</accession>
<feature type="region of interest" description="Disordered" evidence="1">
    <location>
        <begin position="81"/>
        <end position="103"/>
    </location>
</feature>
<name>A0A1M2VGR6_TRAPU</name>
<evidence type="ECO:0000313" key="2">
    <source>
        <dbReference type="EMBL" id="OJT06785.1"/>
    </source>
</evidence>
<evidence type="ECO:0000313" key="3">
    <source>
        <dbReference type="Proteomes" id="UP000184267"/>
    </source>
</evidence>
<dbReference type="Proteomes" id="UP000184267">
    <property type="component" value="Unassembled WGS sequence"/>
</dbReference>
<organism evidence="2 3">
    <name type="scientific">Trametes pubescens</name>
    <name type="common">White-rot fungus</name>
    <dbReference type="NCBI Taxonomy" id="154538"/>
    <lineage>
        <taxon>Eukaryota</taxon>
        <taxon>Fungi</taxon>
        <taxon>Dikarya</taxon>
        <taxon>Basidiomycota</taxon>
        <taxon>Agaricomycotina</taxon>
        <taxon>Agaricomycetes</taxon>
        <taxon>Polyporales</taxon>
        <taxon>Polyporaceae</taxon>
        <taxon>Trametes</taxon>
    </lineage>
</organism>
<dbReference type="AlphaFoldDB" id="A0A1M2VGR6"/>
<protein>
    <submittedName>
        <fullName evidence="2">Uncharacterized protein</fullName>
    </submittedName>
</protein>
<keyword evidence="3" id="KW-1185">Reference proteome</keyword>
<sequence length="197" mass="21652">MAAAPGAHETRHFLPQDLKAARLGMYRVVERQCHTHIPYAAAFANGAWPSDLEYEALYQTINSTPGCAWYTRKEHSNYRSRQRIRARATASSPAPQPADPLDSTFADTLEAIPHADSSGATDHQANSSGAADHQANSLDATFTDILLALDGCSPDVHEEICVAQNPTAEQLRRWAYLSNVPAVAIFRLWDVMHPISE</sequence>